<gene>
    <name evidence="7" type="ORF">C798_06560</name>
</gene>
<dbReference type="PROSITE" id="PS00687">
    <property type="entry name" value="ALDEHYDE_DEHYDR_GLU"/>
    <property type="match status" value="1"/>
</dbReference>
<protein>
    <submittedName>
        <fullName evidence="7">Benzaldehyde dehydrogenase</fullName>
    </submittedName>
</protein>
<dbReference type="InterPro" id="IPR016162">
    <property type="entry name" value="Ald_DH_N"/>
</dbReference>
<keyword evidence="3" id="KW-0520">NAD</keyword>
<evidence type="ECO:0000256" key="5">
    <source>
        <dbReference type="RuleBase" id="RU003345"/>
    </source>
</evidence>
<evidence type="ECO:0000256" key="4">
    <source>
        <dbReference type="PROSITE-ProRule" id="PRU10007"/>
    </source>
</evidence>
<dbReference type="InterPro" id="IPR016163">
    <property type="entry name" value="Ald_DH_C"/>
</dbReference>
<dbReference type="InterPro" id="IPR016161">
    <property type="entry name" value="Ald_DH/histidinol_DH"/>
</dbReference>
<proteinExistence type="inferred from homology"/>
<dbReference type="PANTHER" id="PTHR42986">
    <property type="entry name" value="BENZALDEHYDE DEHYDROGENASE YFMT"/>
    <property type="match status" value="1"/>
</dbReference>
<evidence type="ECO:0000313" key="7">
    <source>
        <dbReference type="EMBL" id="QJP99901.1"/>
    </source>
</evidence>
<organism evidence="7 8">
    <name type="scientific">Herbaspirillum rubrisubalbicans Os34</name>
    <dbReference type="NCBI Taxonomy" id="1235827"/>
    <lineage>
        <taxon>Bacteria</taxon>
        <taxon>Pseudomonadati</taxon>
        <taxon>Pseudomonadota</taxon>
        <taxon>Betaproteobacteria</taxon>
        <taxon>Burkholderiales</taxon>
        <taxon>Oxalobacteraceae</taxon>
        <taxon>Herbaspirillum</taxon>
    </lineage>
</organism>
<dbReference type="PANTHER" id="PTHR42986:SF1">
    <property type="entry name" value="BENZALDEHYDE DEHYDROGENASE YFMT"/>
    <property type="match status" value="1"/>
</dbReference>
<dbReference type="SUPFAM" id="SSF53720">
    <property type="entry name" value="ALDH-like"/>
    <property type="match status" value="1"/>
</dbReference>
<evidence type="ECO:0000256" key="2">
    <source>
        <dbReference type="ARBA" id="ARBA00023002"/>
    </source>
</evidence>
<sequence length="488" mass="51878">MQSLFETNSHWQGKIYSDGWITAAGGSANVIEPATQQVLGQTGIGNAEDIARAAASATGAQRHWAALPFTERARVLREAARLMLLHAKDFNDWNIRECGSTTPKAEWELAQCYEQLHMAAALPMQPDGMLFPSTLPGRSNQWRQVPIGVVGVISPWNFPLLLSLRSVAPALALGNAVILKPDTQSAVCGGLWLARLFELAGLPTGVLHVIPGGPATGEALVNHPQVGMIAFTGSTAVGRAIGQSCGQSLKKVALELGGNNALVVLADADLDAAASNGAWASFLHQGQICMQAGRHLVHRSVAAHYAEKLAARAKALHVGDPNLGQVHLGPLINARQRDRLHGLVSDSIAAGAKLLAGGRYDQLFYAPTVLAEVTPEMPVYGQELFGPVAPITVFDDESEAIDLVNASPYGLAAAIHSRDVARATALGRQLRCGMVHINDQTVNNEFQVPFGGMGDSGNASRFGGPASVHEFTQTQWLSIMDQPIQYPF</sequence>
<dbReference type="Gene3D" id="3.40.605.10">
    <property type="entry name" value="Aldehyde Dehydrogenase, Chain A, domain 1"/>
    <property type="match status" value="1"/>
</dbReference>
<name>A0A6M3ZR42_9BURK</name>
<dbReference type="Pfam" id="PF00171">
    <property type="entry name" value="Aldedh"/>
    <property type="match status" value="1"/>
</dbReference>
<dbReference type="GO" id="GO:0016620">
    <property type="term" value="F:oxidoreductase activity, acting on the aldehyde or oxo group of donors, NAD or NADP as acceptor"/>
    <property type="evidence" value="ECO:0007669"/>
    <property type="project" value="InterPro"/>
</dbReference>
<dbReference type="Proteomes" id="UP000501648">
    <property type="component" value="Chromosome"/>
</dbReference>
<keyword evidence="2 5" id="KW-0560">Oxidoreductase</keyword>
<evidence type="ECO:0000256" key="3">
    <source>
        <dbReference type="ARBA" id="ARBA00023027"/>
    </source>
</evidence>
<dbReference type="FunFam" id="3.40.605.10:FF:000007">
    <property type="entry name" value="NAD/NADP-dependent betaine aldehyde dehydrogenase"/>
    <property type="match status" value="1"/>
</dbReference>
<evidence type="ECO:0000313" key="8">
    <source>
        <dbReference type="Proteomes" id="UP000501648"/>
    </source>
</evidence>
<reference evidence="7 8" key="1">
    <citation type="journal article" date="2012" name="J. Bacteriol.">
        <title>Genome sequence of the pathogenic Herbaspirillum seropedicae strain Os34, isolated from rice roots.</title>
        <authorList>
            <person name="Ye W."/>
            <person name="Ye S."/>
            <person name="Liu J."/>
            <person name="Chang S."/>
            <person name="Chen M."/>
            <person name="Zhu B."/>
            <person name="Guo L."/>
            <person name="An Q."/>
        </authorList>
    </citation>
    <scope>NUCLEOTIDE SEQUENCE [LARGE SCALE GENOMIC DNA]</scope>
    <source>
        <strain evidence="7 8">Os34</strain>
    </source>
</reference>
<dbReference type="FunFam" id="3.40.309.10:FF:000009">
    <property type="entry name" value="Aldehyde dehydrogenase A"/>
    <property type="match status" value="1"/>
</dbReference>
<dbReference type="AlphaFoldDB" id="A0A6M3ZR42"/>
<dbReference type="EMBL" id="CP008956">
    <property type="protein sequence ID" value="QJP99901.1"/>
    <property type="molecule type" value="Genomic_DNA"/>
</dbReference>
<dbReference type="RefSeq" id="WP_017453189.1">
    <property type="nucleotide sequence ID" value="NZ_CP008956.1"/>
</dbReference>
<accession>A0A6M3ZR42</accession>
<dbReference type="InterPro" id="IPR029510">
    <property type="entry name" value="Ald_DH_CS_GLU"/>
</dbReference>
<evidence type="ECO:0000259" key="6">
    <source>
        <dbReference type="Pfam" id="PF00171"/>
    </source>
</evidence>
<feature type="domain" description="Aldehyde dehydrogenase" evidence="6">
    <location>
        <begin position="20"/>
        <end position="476"/>
    </location>
</feature>
<dbReference type="CDD" id="cd07152">
    <property type="entry name" value="ALDH_BenzADH"/>
    <property type="match status" value="1"/>
</dbReference>
<comment type="similarity">
    <text evidence="1 5">Belongs to the aldehyde dehydrogenase family.</text>
</comment>
<dbReference type="InterPro" id="IPR015590">
    <property type="entry name" value="Aldehyde_DH_dom"/>
</dbReference>
<feature type="active site" evidence="4">
    <location>
        <position position="255"/>
    </location>
</feature>
<dbReference type="Gene3D" id="3.40.309.10">
    <property type="entry name" value="Aldehyde Dehydrogenase, Chain A, domain 2"/>
    <property type="match status" value="1"/>
</dbReference>
<evidence type="ECO:0000256" key="1">
    <source>
        <dbReference type="ARBA" id="ARBA00009986"/>
    </source>
</evidence>